<dbReference type="EMBL" id="PTIX01000006">
    <property type="protein sequence ID" value="PPK68116.1"/>
    <property type="molecule type" value="Genomic_DNA"/>
</dbReference>
<dbReference type="OrthoDB" id="5189227at2"/>
<evidence type="ECO:0000313" key="3">
    <source>
        <dbReference type="EMBL" id="PPK68116.1"/>
    </source>
</evidence>
<feature type="transmembrane region" description="Helical" evidence="1">
    <location>
        <begin position="16"/>
        <end position="35"/>
    </location>
</feature>
<dbReference type="RefSeq" id="WP_104479371.1">
    <property type="nucleotide sequence ID" value="NZ_CP154825.1"/>
</dbReference>
<evidence type="ECO:0000313" key="4">
    <source>
        <dbReference type="Proteomes" id="UP000239203"/>
    </source>
</evidence>
<feature type="transmembrane region" description="Helical" evidence="1">
    <location>
        <begin position="41"/>
        <end position="60"/>
    </location>
</feature>
<keyword evidence="1" id="KW-0812">Transmembrane</keyword>
<keyword evidence="1" id="KW-0472">Membrane</keyword>
<sequence>MTPEDNSHQWAPETRVVTLAWLLTAVFAVVAVLLGDPRGTVLSVVAALLLAALALFGTFARPRLAADSNGLTVRGLTGSRTWRWGEVNVRLVRTRRLGRESSAVEIDADPALVLLGRLDLGAEPEDVVEALVRLRT</sequence>
<accession>A0A2S6GSF4</accession>
<dbReference type="InterPro" id="IPR019692">
    <property type="entry name" value="CFP-6_PH"/>
</dbReference>
<name>A0A2S6GSF4_9PSEU</name>
<dbReference type="AlphaFoldDB" id="A0A2S6GSF4"/>
<reference evidence="3 4" key="1">
    <citation type="submission" date="2018-02" db="EMBL/GenBank/DDBJ databases">
        <title>Genomic Encyclopedia of Archaeal and Bacterial Type Strains, Phase II (KMG-II): from individual species to whole genera.</title>
        <authorList>
            <person name="Goeker M."/>
        </authorList>
    </citation>
    <scope>NUCLEOTIDE SEQUENCE [LARGE SCALE GENOMIC DNA]</scope>
    <source>
        <strain evidence="3 4">YU 961-1</strain>
    </source>
</reference>
<protein>
    <submittedName>
        <fullName evidence="3">PH (Pleckstrin Homology) domain-containing protein</fullName>
    </submittedName>
</protein>
<keyword evidence="1" id="KW-1133">Transmembrane helix</keyword>
<keyword evidence="4" id="KW-1185">Reference proteome</keyword>
<organism evidence="3 4">
    <name type="scientific">Actinokineospora auranticolor</name>
    <dbReference type="NCBI Taxonomy" id="155976"/>
    <lineage>
        <taxon>Bacteria</taxon>
        <taxon>Bacillati</taxon>
        <taxon>Actinomycetota</taxon>
        <taxon>Actinomycetes</taxon>
        <taxon>Pseudonocardiales</taxon>
        <taxon>Pseudonocardiaceae</taxon>
        <taxon>Actinokineospora</taxon>
    </lineage>
</organism>
<feature type="domain" description="Low molecular weight protein antigen 6 PH" evidence="2">
    <location>
        <begin position="61"/>
        <end position="135"/>
    </location>
</feature>
<dbReference type="Proteomes" id="UP000239203">
    <property type="component" value="Unassembled WGS sequence"/>
</dbReference>
<evidence type="ECO:0000256" key="1">
    <source>
        <dbReference type="SAM" id="Phobius"/>
    </source>
</evidence>
<gene>
    <name evidence="3" type="ORF">CLV40_106351</name>
</gene>
<proteinExistence type="predicted"/>
<comment type="caution">
    <text evidence="3">The sequence shown here is derived from an EMBL/GenBank/DDBJ whole genome shotgun (WGS) entry which is preliminary data.</text>
</comment>
<dbReference type="Pfam" id="PF10756">
    <property type="entry name" value="bPH_6"/>
    <property type="match status" value="1"/>
</dbReference>
<evidence type="ECO:0000259" key="2">
    <source>
        <dbReference type="Pfam" id="PF10756"/>
    </source>
</evidence>